<reference evidence="1 2" key="1">
    <citation type="submission" date="2017-07" db="EMBL/GenBank/DDBJ databases">
        <title>Phylogenetic study on the rhizospheric bacterium Ochrobactrum sp. A44.</title>
        <authorList>
            <person name="Krzyzanowska D.M."/>
            <person name="Ossowicki A."/>
            <person name="Rajewska M."/>
            <person name="Maciag T."/>
            <person name="Kaczynski Z."/>
            <person name="Czerwicka M."/>
            <person name="Jafra S."/>
        </authorList>
    </citation>
    <scope>NUCLEOTIDE SEQUENCE [LARGE SCALE GENOMIC DNA]</scope>
    <source>
        <strain evidence="1 2">CCUG 30717</strain>
    </source>
</reference>
<dbReference type="Proteomes" id="UP000216188">
    <property type="component" value="Unassembled WGS sequence"/>
</dbReference>
<dbReference type="EMBL" id="NNRM01000021">
    <property type="protein sequence ID" value="OYR25701.1"/>
    <property type="molecule type" value="Genomic_DNA"/>
</dbReference>
<proteinExistence type="predicted"/>
<keyword evidence="2" id="KW-1185">Reference proteome</keyword>
<comment type="caution">
    <text evidence="1">The sequence shown here is derived from an EMBL/GenBank/DDBJ whole genome shotgun (WGS) entry which is preliminary data.</text>
</comment>
<name>A0A256GGF8_9HYPH</name>
<dbReference type="AlphaFoldDB" id="A0A256GGF8"/>
<evidence type="ECO:0000313" key="1">
    <source>
        <dbReference type="EMBL" id="OYR25701.1"/>
    </source>
</evidence>
<gene>
    <name evidence="1" type="ORF">CEV34_2701</name>
</gene>
<evidence type="ECO:0000313" key="2">
    <source>
        <dbReference type="Proteomes" id="UP000216188"/>
    </source>
</evidence>
<sequence length="37" mass="4461">MLYLRGIVLSLLKLLLLSDLKRYLFVFFRLMLDVRGM</sequence>
<protein>
    <submittedName>
        <fullName evidence="1">Uncharacterized protein</fullName>
    </submittedName>
</protein>
<accession>A0A256GGF8</accession>
<organism evidence="1 2">
    <name type="scientific">Brucella pseudogrignonensis</name>
    <dbReference type="NCBI Taxonomy" id="419475"/>
    <lineage>
        <taxon>Bacteria</taxon>
        <taxon>Pseudomonadati</taxon>
        <taxon>Pseudomonadota</taxon>
        <taxon>Alphaproteobacteria</taxon>
        <taxon>Hyphomicrobiales</taxon>
        <taxon>Brucellaceae</taxon>
        <taxon>Brucella/Ochrobactrum group</taxon>
        <taxon>Brucella</taxon>
    </lineage>
</organism>